<proteinExistence type="predicted"/>
<feature type="domain" description="HipA N-terminal subdomain 1" evidence="1">
    <location>
        <begin position="9"/>
        <end position="101"/>
    </location>
</feature>
<protein>
    <recommendedName>
        <fullName evidence="1">HipA N-terminal subdomain 1 domain-containing protein</fullName>
    </recommendedName>
</protein>
<sequence>MHALKRIGNVYLYEELIGQLVQDSQGFHFYYDENYQGISISLSLPISQRAFHSEHLFPYFASLVPEGWLKERYSTLQKIDENDLFGLLLNNGKNLLGATQIFEVK</sequence>
<evidence type="ECO:0000313" key="2">
    <source>
        <dbReference type="EMBL" id="AWI50428.1"/>
    </source>
</evidence>
<keyword evidence="3" id="KW-1185">Reference proteome</keyword>
<dbReference type="Proteomes" id="UP000244920">
    <property type="component" value="Chromosome"/>
</dbReference>
<gene>
    <name evidence="2" type="ORF">DDU33_02465</name>
</gene>
<dbReference type="Pfam" id="PF13657">
    <property type="entry name" value="Couple_hipA"/>
    <property type="match status" value="1"/>
</dbReference>
<dbReference type="KEGG" id="apor:DDU33_02465"/>
<evidence type="ECO:0000313" key="3">
    <source>
        <dbReference type="Proteomes" id="UP000244920"/>
    </source>
</evidence>
<dbReference type="EMBL" id="CP029206">
    <property type="protein sequence ID" value="AWI50428.1"/>
    <property type="molecule type" value="Genomic_DNA"/>
</dbReference>
<evidence type="ECO:0000259" key="1">
    <source>
        <dbReference type="Pfam" id="PF13657"/>
    </source>
</evidence>
<dbReference type="AlphaFoldDB" id="A0A2U8FHI1"/>
<dbReference type="InterPro" id="IPR017508">
    <property type="entry name" value="HipA_N1"/>
</dbReference>
<accession>A0A2U8FHI1</accession>
<dbReference type="RefSeq" id="WP_005820436.1">
    <property type="nucleotide sequence ID" value="NZ_CP029206.1"/>
</dbReference>
<reference evidence="3" key="1">
    <citation type="submission" date="2018-05" db="EMBL/GenBank/DDBJ databases">
        <title>Complete genome sequence of Actinobacillus porcitonsillarum reference strain 9953L55 (CCUG 46996).</title>
        <authorList>
            <person name="Dona V."/>
            <person name="Perreten V."/>
        </authorList>
    </citation>
    <scope>NUCLEOTIDE SEQUENCE [LARGE SCALE GENOMIC DNA]</scope>
    <source>
        <strain evidence="3">9953L55</strain>
    </source>
</reference>
<name>A0A2U8FHI1_9PAST</name>
<dbReference type="NCBIfam" id="TIGR03071">
    <property type="entry name" value="couple_hipA"/>
    <property type="match status" value="1"/>
</dbReference>
<organism evidence="2 3">
    <name type="scientific">Actinobacillus porcitonsillarum</name>
    <dbReference type="NCBI Taxonomy" id="189834"/>
    <lineage>
        <taxon>Bacteria</taxon>
        <taxon>Pseudomonadati</taxon>
        <taxon>Pseudomonadota</taxon>
        <taxon>Gammaproteobacteria</taxon>
        <taxon>Pasteurellales</taxon>
        <taxon>Pasteurellaceae</taxon>
        <taxon>Actinobacillus</taxon>
    </lineage>
</organism>